<evidence type="ECO:0000313" key="1">
    <source>
        <dbReference type="EMBL" id="CAA6819148.1"/>
    </source>
</evidence>
<accession>A0A6S6TSA5</accession>
<sequence length="594" mass="64848">MAKKIPQNKIGESFEQDFPNELVPDFIWDNISNALDRPTEPLESTEKIKASFEAGHEDLLPENLWGNLENQLEVEGVWKRVLKGLNRRTKRQYWQEKGVQFGIAALVLLLLRGCDFGEWSSLSPIANQSNPIAKVDVETAQSVPIPVASSKGIAAHSIRLNAPTITGATLGSNASKNNVVESNYSFPTAPVCSALLKTASTGNSETKSPIVVQKTKTSILAGAKSKQAPSNYKEKSRRTALENSIALDPTLITNSTNSTKNKAEIAEKASIQANVALGNKEAQTSNQVNNTPSARNPTTGIATTLATNNANEIKNKKKNEIKKNKPRIAQNTFASKNTTASNDLIEARSTKTSWSETPISTLRGQGFIDPALDKFPTFELDPVANQKKHDLRFELGMTGKVGTSLLLGTATSKAMETTSMIKTKTRATGGFGLMLDCYLTANDAIVFGAYPLSSSQQYFGGYTSEGRYYHKEVKLAYFDVTLGYQRTLWHYNDFGTIPSSMYVRLDYGLGYLSKSEEIMNGLVTELGNAYSQLHHTVGVTIGNTHRMNRFVIDYGIYGNIGLSSVQSLDPSGTSVVEYSNLATMGGYLGLRYVL</sequence>
<gene>
    <name evidence="1" type="ORF">HELGO_WM17740</name>
</gene>
<dbReference type="AlphaFoldDB" id="A0A6S6TSA5"/>
<protein>
    <recommendedName>
        <fullName evidence="2">Outer membrane protein beta-barrel domain-containing protein</fullName>
    </recommendedName>
</protein>
<dbReference type="EMBL" id="CACVAQ010000271">
    <property type="protein sequence ID" value="CAA6819148.1"/>
    <property type="molecule type" value="Genomic_DNA"/>
</dbReference>
<evidence type="ECO:0008006" key="2">
    <source>
        <dbReference type="Google" id="ProtNLM"/>
    </source>
</evidence>
<reference evidence="1" key="1">
    <citation type="submission" date="2020-01" db="EMBL/GenBank/DDBJ databases">
        <authorList>
            <person name="Meier V. D."/>
            <person name="Meier V D."/>
        </authorList>
    </citation>
    <scope>NUCLEOTIDE SEQUENCE</scope>
    <source>
        <strain evidence="1">HLG_WM_MAG_10</strain>
    </source>
</reference>
<organism evidence="1">
    <name type="scientific">uncultured Aureispira sp</name>
    <dbReference type="NCBI Taxonomy" id="1331704"/>
    <lineage>
        <taxon>Bacteria</taxon>
        <taxon>Pseudomonadati</taxon>
        <taxon>Bacteroidota</taxon>
        <taxon>Saprospiria</taxon>
        <taxon>Saprospirales</taxon>
        <taxon>Saprospiraceae</taxon>
        <taxon>Aureispira</taxon>
        <taxon>environmental samples</taxon>
    </lineage>
</organism>
<proteinExistence type="predicted"/>
<name>A0A6S6TSA5_9BACT</name>